<feature type="coiled-coil region" evidence="1">
    <location>
        <begin position="259"/>
        <end position="286"/>
    </location>
</feature>
<dbReference type="AlphaFoldDB" id="A0A559JNN3"/>
<evidence type="ECO:0000313" key="5">
    <source>
        <dbReference type="Proteomes" id="UP000317036"/>
    </source>
</evidence>
<dbReference type="OrthoDB" id="9790935at2"/>
<keyword evidence="1" id="KW-0175">Coiled coil</keyword>
<sequence>MKFKQNDAQNQRIENITSNHLVVGVDIAKETQVARAVTYRGIEIGRPCSFKNDSLGFQKFLNWIKTIQKQHSKTSVIFGMEPTGHYWLNLAWWLLEQGFEVVVVNPYQVKSNKENRDNSPTKNDFKDALVIADMVKNGYYSPLRLPTGNYQALRVLMSDREFVIKQFITIKNQIHRWLDIWFPEYHLVFKDWSCKTSLVTLRLFPLPSELKVLTPKEIYARWKPHMKRRASISFAEALVEKAQQSIAQTVAPEQVKRSLLFLLDQYEALSIQLAHLEQEAISLLKEIPQAQSLLTIKGIGKITIAGILAETGDLSKYRHGQQVLRLAGLHLGEDSSGKHKGKVQITKRGRSGLRKFLYLAVLHLVVNNEEFRALRHHYTKIRKMKKVHSIIKLCGKLARILVGIVRQGQSYTPEKVVTALNAA</sequence>
<dbReference type="NCBIfam" id="NF033542">
    <property type="entry name" value="transpos_IS110"/>
    <property type="match status" value="1"/>
</dbReference>
<accession>A0A559JNN3</accession>
<dbReference type="EMBL" id="VNJI01000069">
    <property type="protein sequence ID" value="TVY01484.1"/>
    <property type="molecule type" value="Genomic_DNA"/>
</dbReference>
<feature type="domain" description="Transposase IS110-like N-terminal" evidence="2">
    <location>
        <begin position="23"/>
        <end position="183"/>
    </location>
</feature>
<evidence type="ECO:0000313" key="4">
    <source>
        <dbReference type="EMBL" id="TVY01484.1"/>
    </source>
</evidence>
<dbReference type="GO" id="GO:0006313">
    <property type="term" value="P:DNA transposition"/>
    <property type="evidence" value="ECO:0007669"/>
    <property type="project" value="InterPro"/>
</dbReference>
<dbReference type="GO" id="GO:0004803">
    <property type="term" value="F:transposase activity"/>
    <property type="evidence" value="ECO:0007669"/>
    <property type="project" value="InterPro"/>
</dbReference>
<dbReference type="Proteomes" id="UP000317036">
    <property type="component" value="Unassembled WGS sequence"/>
</dbReference>
<dbReference type="GO" id="GO:0003677">
    <property type="term" value="F:DNA binding"/>
    <property type="evidence" value="ECO:0007669"/>
    <property type="project" value="InterPro"/>
</dbReference>
<dbReference type="InterPro" id="IPR003346">
    <property type="entry name" value="Transposase_20"/>
</dbReference>
<evidence type="ECO:0000259" key="3">
    <source>
        <dbReference type="Pfam" id="PF02371"/>
    </source>
</evidence>
<proteinExistence type="predicted"/>
<name>A0A559JNN3_9BACL</name>
<feature type="domain" description="Transposase IS116/IS110/IS902 C-terminal" evidence="3">
    <location>
        <begin position="291"/>
        <end position="373"/>
    </location>
</feature>
<dbReference type="PANTHER" id="PTHR33055:SF13">
    <property type="entry name" value="TRANSPOSASE"/>
    <property type="match status" value="1"/>
</dbReference>
<comment type="caution">
    <text evidence="4">The sequence shown here is derived from an EMBL/GenBank/DDBJ whole genome shotgun (WGS) entry which is preliminary data.</text>
</comment>
<evidence type="ECO:0000259" key="2">
    <source>
        <dbReference type="Pfam" id="PF01548"/>
    </source>
</evidence>
<reference evidence="4 5" key="1">
    <citation type="submission" date="2019-07" db="EMBL/GenBank/DDBJ databases">
        <authorList>
            <person name="Kim J."/>
        </authorList>
    </citation>
    <scope>NUCLEOTIDE SEQUENCE [LARGE SCALE GENOMIC DNA]</scope>
    <source>
        <strain evidence="4 5">JC52</strain>
    </source>
</reference>
<dbReference type="Pfam" id="PF02371">
    <property type="entry name" value="Transposase_20"/>
    <property type="match status" value="1"/>
</dbReference>
<organism evidence="4 5">
    <name type="scientific">Paenibacillus cremeus</name>
    <dbReference type="NCBI Taxonomy" id="2163881"/>
    <lineage>
        <taxon>Bacteria</taxon>
        <taxon>Bacillati</taxon>
        <taxon>Bacillota</taxon>
        <taxon>Bacilli</taxon>
        <taxon>Bacillales</taxon>
        <taxon>Paenibacillaceae</taxon>
        <taxon>Paenibacillus</taxon>
    </lineage>
</organism>
<protein>
    <submittedName>
        <fullName evidence="4">IS110 family transposase</fullName>
    </submittedName>
</protein>
<gene>
    <name evidence="4" type="ORF">FPZ49_32315</name>
</gene>
<dbReference type="Pfam" id="PF01548">
    <property type="entry name" value="DEDD_Tnp_IS110"/>
    <property type="match status" value="1"/>
</dbReference>
<evidence type="ECO:0000256" key="1">
    <source>
        <dbReference type="SAM" id="Coils"/>
    </source>
</evidence>
<dbReference type="PANTHER" id="PTHR33055">
    <property type="entry name" value="TRANSPOSASE FOR INSERTION SEQUENCE ELEMENT IS1111A"/>
    <property type="match status" value="1"/>
</dbReference>
<dbReference type="RefSeq" id="WP_144854418.1">
    <property type="nucleotide sequence ID" value="NZ_VNJI01000069.1"/>
</dbReference>
<keyword evidence="5" id="KW-1185">Reference proteome</keyword>
<dbReference type="InterPro" id="IPR047650">
    <property type="entry name" value="Transpos_IS110"/>
</dbReference>
<dbReference type="InterPro" id="IPR002525">
    <property type="entry name" value="Transp_IS110-like_N"/>
</dbReference>